<dbReference type="Proteomes" id="UP000041356">
    <property type="component" value="Unassembled WGS sequence"/>
</dbReference>
<comment type="function">
    <text evidence="12">Involved in the active translocation of vitamin B12 (cyanocobalamin) across the outer membrane to the periplasmic space. It derives its energy for transport by interacting with the trans-periplasmic membrane protein TonB.</text>
</comment>
<evidence type="ECO:0000256" key="1">
    <source>
        <dbReference type="ARBA" id="ARBA00004571"/>
    </source>
</evidence>
<dbReference type="PROSITE" id="PS52016">
    <property type="entry name" value="TONB_DEPENDENT_REC_3"/>
    <property type="match status" value="1"/>
</dbReference>
<dbReference type="InterPro" id="IPR039426">
    <property type="entry name" value="TonB-dep_rcpt-like"/>
</dbReference>
<keyword evidence="10 12" id="KW-0472">Membrane</keyword>
<sequence precursor="true">MTTKNTITIKQYTLLTALSVTAFSGWAQGNTATGNKDEMVVTASRFKQPVSTVLAPADVVTRDDIDRWQAKSLNEVMRRLPGVDIAQFGGVGQGSSMYIRGTEARHVLILVDGIPLARTGIVNSVNLDQIPISLVQRVEYIRGPRSAVYGSGAIGGVINVITQTDQEGAQINAGIGSKGYQQYDGSVRQRFGDTLATLAGGYQTSNGYNVKPDSPNPIDNDRDGFRNKNFWAGLEHQFSQEISGFVRGYGYTNSTDYDVGSIPYLPEYSGDKERLYNHTYDAGLRYASGAYSSQLIGSYQKYKDYNFSSQYGRYGVATTLDNMDQRNVQWGNTYSFESGTLSAGLDWQQQRLTSSSQTISDTYKRDNTGLYLSGQQKIGNVTLEAAGRGDKDEQFGWHETWQTAAGWEFVPDYRVTVSYGTGFLAPSLGQQYGSQRFDIISNSDLKPEESRQWEAGLEGVTGPLDWRLSAYHNKIENLIDYSFDNSTFKGHYYNVNSATIKGVEWTGNLTTGIFTHGVTLQYIDPRNDMNNEVLARRSKQQAKYQLDWTMFNLDMDVSYQYYGKRYDNSTSAYSSTQRELSSYSTVDVSAGYPVTSHLTVRGRIANLFDKEYETAYGYKTAGREYYLTGSYNF</sequence>
<dbReference type="NCBIfam" id="NF007926">
    <property type="entry name" value="PRK10641.1"/>
    <property type="match status" value="1"/>
</dbReference>
<feature type="binding site" evidence="12">
    <location>
        <position position="257"/>
    </location>
    <ligand>
        <name>Ca(2+)</name>
        <dbReference type="ChEBI" id="CHEBI:29108"/>
        <label>2</label>
    </ligand>
</feature>
<feature type="domain" description="TonB-dependent receptor plug" evidence="16">
    <location>
        <begin position="51"/>
        <end position="157"/>
    </location>
</feature>
<evidence type="ECO:0000256" key="7">
    <source>
        <dbReference type="ARBA" id="ARBA00023065"/>
    </source>
</evidence>
<feature type="binding site" evidence="12">
    <location>
        <position position="96"/>
    </location>
    <ligand>
        <name>cyanocob(III)alamin</name>
        <dbReference type="ChEBI" id="CHEBI:17439"/>
    </ligand>
</feature>
<feature type="binding site" evidence="12">
    <location>
        <position position="319"/>
    </location>
    <ligand>
        <name>cyanocob(III)alamin</name>
        <dbReference type="ChEBI" id="CHEBI:17439"/>
    </ligand>
</feature>
<dbReference type="Pfam" id="PF00593">
    <property type="entry name" value="TonB_dep_Rec_b-barrel"/>
    <property type="match status" value="1"/>
</dbReference>
<dbReference type="InterPro" id="IPR012910">
    <property type="entry name" value="Plug_dom"/>
</dbReference>
<dbReference type="PANTHER" id="PTHR30069:SF53">
    <property type="entry name" value="COLICIN I RECEPTOR-RELATED"/>
    <property type="match status" value="1"/>
</dbReference>
<dbReference type="GO" id="GO:0046930">
    <property type="term" value="C:pore complex"/>
    <property type="evidence" value="ECO:0007669"/>
    <property type="project" value="UniProtKB-KW"/>
</dbReference>
<dbReference type="EMBL" id="CPZF01000013">
    <property type="protein sequence ID" value="CNG43948.1"/>
    <property type="molecule type" value="Genomic_DNA"/>
</dbReference>
<evidence type="ECO:0000256" key="9">
    <source>
        <dbReference type="ARBA" id="ARBA00023114"/>
    </source>
</evidence>
<evidence type="ECO:0000256" key="13">
    <source>
        <dbReference type="PROSITE-ProRule" id="PRU01360"/>
    </source>
</evidence>
<keyword evidence="8 12" id="KW-0798">TonB box</keyword>
<dbReference type="GO" id="GO:0015288">
    <property type="term" value="F:porin activity"/>
    <property type="evidence" value="ECO:0007669"/>
    <property type="project" value="UniProtKB-KW"/>
</dbReference>
<proteinExistence type="inferred from homology"/>
<evidence type="ECO:0000259" key="15">
    <source>
        <dbReference type="Pfam" id="PF00593"/>
    </source>
</evidence>
<dbReference type="CDD" id="cd01347">
    <property type="entry name" value="ligand_gated_channel"/>
    <property type="match status" value="1"/>
</dbReference>
<gene>
    <name evidence="12 17" type="primary">btuB</name>
    <name evidence="17" type="ORF">ERS137939_04046</name>
</gene>
<keyword evidence="7 12" id="KW-0406">Ion transport</keyword>
<comment type="similarity">
    <text evidence="12">Belongs to the TonB-dependent receptor family. BtuB (TC 1.B.14.3.1) subfamily.</text>
</comment>
<evidence type="ECO:0000256" key="6">
    <source>
        <dbReference type="ARBA" id="ARBA00022837"/>
    </source>
</evidence>
<feature type="binding site" evidence="12">
    <location>
        <position position="271"/>
    </location>
    <ligand>
        <name>Ca(2+)</name>
        <dbReference type="ChEBI" id="CHEBI:29108"/>
        <label>2</label>
    </ligand>
</feature>
<dbReference type="Gene3D" id="2.170.130.10">
    <property type="entry name" value="TonB-dependent receptor, plug domain"/>
    <property type="match status" value="1"/>
</dbReference>
<keyword evidence="4 12" id="KW-0812">Transmembrane</keyword>
<dbReference type="InterPro" id="IPR000531">
    <property type="entry name" value="Beta-barrel_TonB"/>
</dbReference>
<feature type="binding site" evidence="12">
    <location>
        <position position="221"/>
    </location>
    <ligand>
        <name>Ca(2+)</name>
        <dbReference type="ChEBI" id="CHEBI:29108"/>
        <label>1</label>
    </ligand>
</feature>
<feature type="chain" id="PRO_5040552092" description="Vitamin B12 transporter BtuB" evidence="12">
    <location>
        <begin position="28"/>
        <end position="633"/>
    </location>
</feature>
<dbReference type="Gene3D" id="2.40.170.20">
    <property type="entry name" value="TonB-dependent receptor, beta-barrel domain"/>
    <property type="match status" value="1"/>
</dbReference>
<feature type="binding site" evidence="12">
    <location>
        <position position="221"/>
    </location>
    <ligand>
        <name>Ca(2+)</name>
        <dbReference type="ChEBI" id="CHEBI:29108"/>
        <label>2</label>
    </ligand>
</feature>
<feature type="short sequence motif" description="TonB C-terminal box" evidence="12 14">
    <location>
        <begin position="616"/>
        <end position="633"/>
    </location>
</feature>
<name>A0A9P1PZ31_YEREN</name>
<feature type="binding site" evidence="12">
    <location>
        <position position="258"/>
    </location>
    <ligand>
        <name>Ca(2+)</name>
        <dbReference type="ChEBI" id="CHEBI:29108"/>
        <label>2</label>
    </ligand>
</feature>
<keyword evidence="2 12" id="KW-0813">Transport</keyword>
<dbReference type="GO" id="GO:0046872">
    <property type="term" value="F:metal ion binding"/>
    <property type="evidence" value="ECO:0007669"/>
    <property type="project" value="UniProtKB-KW"/>
</dbReference>
<feature type="signal peptide" evidence="12">
    <location>
        <begin position="1"/>
        <end position="27"/>
    </location>
</feature>
<comment type="subcellular location">
    <subcellularLocation>
        <location evidence="1 12 13">Cell outer membrane</location>
        <topology evidence="1 12 13">Multi-pass membrane protein</topology>
    </subcellularLocation>
</comment>
<dbReference type="HAMAP" id="MF_01531">
    <property type="entry name" value="BtuB"/>
    <property type="match status" value="1"/>
</dbReference>
<evidence type="ECO:0000313" key="17">
    <source>
        <dbReference type="EMBL" id="CNG43948.1"/>
    </source>
</evidence>
<dbReference type="GO" id="GO:0009279">
    <property type="term" value="C:cell outer membrane"/>
    <property type="evidence" value="ECO:0007669"/>
    <property type="project" value="UniProtKB-SubCell"/>
</dbReference>
<feature type="short sequence motif" description="TonB box" evidence="12">
    <location>
        <begin position="37"/>
        <end position="44"/>
    </location>
</feature>
<keyword evidence="6 12" id="KW-0106">Calcium</keyword>
<dbReference type="PROSITE" id="PS01156">
    <property type="entry name" value="TONB_DEPENDENT_REC_2"/>
    <property type="match status" value="1"/>
</dbReference>
<evidence type="ECO:0000256" key="11">
    <source>
        <dbReference type="ARBA" id="ARBA00023237"/>
    </source>
</evidence>
<dbReference type="PANTHER" id="PTHR30069">
    <property type="entry name" value="TONB-DEPENDENT OUTER MEMBRANE RECEPTOR"/>
    <property type="match status" value="1"/>
</dbReference>
<evidence type="ECO:0000256" key="14">
    <source>
        <dbReference type="PROSITE-ProRule" id="PRU10144"/>
    </source>
</evidence>
<evidence type="ECO:0000256" key="10">
    <source>
        <dbReference type="ARBA" id="ARBA00023136"/>
    </source>
</evidence>
<evidence type="ECO:0000259" key="16">
    <source>
        <dbReference type="Pfam" id="PF07715"/>
    </source>
</evidence>
<evidence type="ECO:0000256" key="5">
    <source>
        <dbReference type="ARBA" id="ARBA00022729"/>
    </source>
</evidence>
<keyword evidence="12" id="KW-0479">Metal-binding</keyword>
<dbReference type="InterPro" id="IPR036942">
    <property type="entry name" value="Beta-barrel_TonB_sf"/>
</dbReference>
<dbReference type="GO" id="GO:0006811">
    <property type="term" value="P:monoatomic ion transport"/>
    <property type="evidence" value="ECO:0007669"/>
    <property type="project" value="UniProtKB-KW"/>
</dbReference>
<feature type="binding site" evidence="12">
    <location>
        <position position="209"/>
    </location>
    <ligand>
        <name>Ca(2+)</name>
        <dbReference type="ChEBI" id="CHEBI:29108"/>
        <label>1</label>
    </ligand>
</feature>
<dbReference type="NCBIfam" id="TIGR01779">
    <property type="entry name" value="TonB-B12"/>
    <property type="match status" value="1"/>
</dbReference>
<comment type="caution">
    <text evidence="12">Lacks conserved residue(s) required for the propagation of feature annotation.</text>
</comment>
<dbReference type="InterPro" id="IPR010917">
    <property type="entry name" value="TonB_rcpt_CS"/>
</dbReference>
<feature type="domain" description="TonB-dependent receptor-like beta-barrel" evidence="15">
    <location>
        <begin position="186"/>
        <end position="607"/>
    </location>
</feature>
<feature type="binding site" evidence="12">
    <location>
        <position position="223"/>
    </location>
    <ligand>
        <name>Ca(2+)</name>
        <dbReference type="ChEBI" id="CHEBI:29108"/>
        <label>2</label>
    </ligand>
</feature>
<evidence type="ECO:0000256" key="8">
    <source>
        <dbReference type="ARBA" id="ARBA00023077"/>
    </source>
</evidence>
<comment type="caution">
    <text evidence="17">The sequence shown here is derived from an EMBL/GenBank/DDBJ whole genome shotgun (WGS) entry which is preliminary data.</text>
</comment>
<evidence type="ECO:0000256" key="3">
    <source>
        <dbReference type="ARBA" id="ARBA00022452"/>
    </source>
</evidence>
<evidence type="ECO:0000256" key="12">
    <source>
        <dbReference type="HAMAP-Rule" id="MF_01531"/>
    </source>
</evidence>
<keyword evidence="5 12" id="KW-0732">Signal</keyword>
<dbReference type="AlphaFoldDB" id="A0A9P1PZ31"/>
<keyword evidence="9 12" id="KW-0626">Porin</keyword>
<feature type="binding site" evidence="12">
    <location>
        <position position="223"/>
    </location>
    <ligand>
        <name>Ca(2+)</name>
        <dbReference type="ChEBI" id="CHEBI:29108"/>
        <label>1</label>
    </ligand>
</feature>
<evidence type="ECO:0000313" key="18">
    <source>
        <dbReference type="Proteomes" id="UP000041356"/>
    </source>
</evidence>
<reference evidence="17 18" key="1">
    <citation type="submission" date="2015-03" db="EMBL/GenBank/DDBJ databases">
        <authorList>
            <consortium name="Pathogen Informatics"/>
            <person name="Murphy D."/>
        </authorList>
    </citation>
    <scope>NUCLEOTIDE SEQUENCE [LARGE SCALE GENOMIC DNA]</scope>
    <source>
        <strain evidence="17 18">IP27818</strain>
    </source>
</reference>
<feature type="binding site" evidence="12">
    <location>
        <position position="258"/>
    </location>
    <ligand>
        <name>Ca(2+)</name>
        <dbReference type="ChEBI" id="CHEBI:29108"/>
        <label>1</label>
    </ligand>
</feature>
<dbReference type="RefSeq" id="WP_050132159.1">
    <property type="nucleotide sequence ID" value="NZ_CPZF01000013.1"/>
</dbReference>
<feature type="binding site" evidence="12">
    <location>
        <position position="536"/>
    </location>
    <ligand>
        <name>cyanocob(III)alamin</name>
        <dbReference type="ChEBI" id="CHEBI:17439"/>
    </ligand>
</feature>
<dbReference type="Pfam" id="PF07715">
    <property type="entry name" value="Plug"/>
    <property type="match status" value="1"/>
</dbReference>
<dbReference type="GO" id="GO:0015420">
    <property type="term" value="F:ABC-type vitamin B12 transporter activity"/>
    <property type="evidence" value="ECO:0007669"/>
    <property type="project" value="InterPro"/>
</dbReference>
<evidence type="ECO:0000256" key="2">
    <source>
        <dbReference type="ARBA" id="ARBA00022448"/>
    </source>
</evidence>
<accession>A0A9P1PZ31</accession>
<dbReference type="InterPro" id="IPR037066">
    <property type="entry name" value="Plug_dom_sf"/>
</dbReference>
<protein>
    <recommendedName>
        <fullName evidence="12">Vitamin B12 transporter BtuB</fullName>
    </recommendedName>
    <alternativeName>
        <fullName evidence="12">Cobalamin receptor</fullName>
    </alternativeName>
    <alternativeName>
        <fullName evidence="12">Outer membrane cobalamin translocator</fullName>
    </alternativeName>
</protein>
<keyword evidence="11 12" id="KW-0998">Cell outer membrane</keyword>
<keyword evidence="3 12" id="KW-1134">Transmembrane beta strand</keyword>
<dbReference type="InterPro" id="IPR010101">
    <property type="entry name" value="B12_transptr_BtuB"/>
</dbReference>
<evidence type="ECO:0000256" key="4">
    <source>
        <dbReference type="ARBA" id="ARBA00022692"/>
    </source>
</evidence>
<dbReference type="SUPFAM" id="SSF56935">
    <property type="entry name" value="Porins"/>
    <property type="match status" value="1"/>
</dbReference>
<organism evidence="17 18">
    <name type="scientific">Yersinia enterocolitica</name>
    <dbReference type="NCBI Taxonomy" id="630"/>
    <lineage>
        <taxon>Bacteria</taxon>
        <taxon>Pseudomonadati</taxon>
        <taxon>Pseudomonadota</taxon>
        <taxon>Gammaproteobacteria</taxon>
        <taxon>Enterobacterales</taxon>
        <taxon>Yersiniaceae</taxon>
        <taxon>Yersinia</taxon>
    </lineage>
</organism>